<keyword evidence="6" id="KW-1185">Reference proteome</keyword>
<feature type="chain" id="PRO_5007817790" description="Molecular chaperone Skp" evidence="4">
    <location>
        <begin position="40"/>
        <end position="211"/>
    </location>
</feature>
<dbReference type="KEGG" id="dtx:ATSB10_34880"/>
<gene>
    <name evidence="5" type="ORF">ATSB10_34880</name>
</gene>
<evidence type="ECO:0000313" key="6">
    <source>
        <dbReference type="Proteomes" id="UP000077255"/>
    </source>
</evidence>
<dbReference type="InterPro" id="IPR005632">
    <property type="entry name" value="Chaperone_Skp"/>
</dbReference>
<feature type="signal peptide" evidence="4">
    <location>
        <begin position="1"/>
        <end position="39"/>
    </location>
</feature>
<protein>
    <recommendedName>
        <fullName evidence="7">Molecular chaperone Skp</fullName>
    </recommendedName>
</protein>
<evidence type="ECO:0000256" key="3">
    <source>
        <dbReference type="SAM" id="Coils"/>
    </source>
</evidence>
<dbReference type="STRING" id="445710.ATSB10_34880"/>
<dbReference type="Pfam" id="PF03938">
    <property type="entry name" value="OmpH"/>
    <property type="match status" value="1"/>
</dbReference>
<dbReference type="Proteomes" id="UP000077255">
    <property type="component" value="Chromosome"/>
</dbReference>
<dbReference type="EMBL" id="CP014841">
    <property type="protein sequence ID" value="AND70942.1"/>
    <property type="molecule type" value="Genomic_DNA"/>
</dbReference>
<sequence>MHLYLSNSGLTMTLHRSLLLASLFTAATLTLAPLSVAHADETLGGKPIPGLCMISREAVFAQSKVGQAASDRLKQLAGQAQSQLGNERGPLQSDIQKFQQDAPKLAEAQRKQQGEALQQRMQQFQQKAGELNERIQLTRSKIMQRIAQQAEPIVASTYTSHACGLLLNRDAVLGGNVSNDLTPDVVKGLDAKITSLSFSLEPLPAQAPGGK</sequence>
<dbReference type="AlphaFoldDB" id="A0A160N5Q2"/>
<name>A0A160N5Q2_9GAMM</name>
<comment type="similarity">
    <text evidence="1">Belongs to the Skp family.</text>
</comment>
<evidence type="ECO:0008006" key="7">
    <source>
        <dbReference type="Google" id="ProtNLM"/>
    </source>
</evidence>
<dbReference type="GO" id="GO:0051082">
    <property type="term" value="F:unfolded protein binding"/>
    <property type="evidence" value="ECO:0007669"/>
    <property type="project" value="InterPro"/>
</dbReference>
<keyword evidence="3" id="KW-0175">Coiled coil</keyword>
<dbReference type="PANTHER" id="PTHR35089:SF1">
    <property type="entry name" value="CHAPERONE PROTEIN SKP"/>
    <property type="match status" value="1"/>
</dbReference>
<proteinExistence type="inferred from homology"/>
<feature type="coiled-coil region" evidence="3">
    <location>
        <begin position="114"/>
        <end position="141"/>
    </location>
</feature>
<dbReference type="SUPFAM" id="SSF111384">
    <property type="entry name" value="OmpH-like"/>
    <property type="match status" value="1"/>
</dbReference>
<organism evidence="5 6">
    <name type="scientific">Dyella thiooxydans</name>
    <dbReference type="NCBI Taxonomy" id="445710"/>
    <lineage>
        <taxon>Bacteria</taxon>
        <taxon>Pseudomonadati</taxon>
        <taxon>Pseudomonadota</taxon>
        <taxon>Gammaproteobacteria</taxon>
        <taxon>Lysobacterales</taxon>
        <taxon>Rhodanobacteraceae</taxon>
        <taxon>Dyella</taxon>
    </lineage>
</organism>
<evidence type="ECO:0000256" key="1">
    <source>
        <dbReference type="ARBA" id="ARBA00009091"/>
    </source>
</evidence>
<dbReference type="SMART" id="SM00935">
    <property type="entry name" value="OmpH"/>
    <property type="match status" value="1"/>
</dbReference>
<dbReference type="GO" id="GO:0005829">
    <property type="term" value="C:cytosol"/>
    <property type="evidence" value="ECO:0007669"/>
    <property type="project" value="TreeGrafter"/>
</dbReference>
<dbReference type="PATRIC" id="fig|445710.3.peg.3488"/>
<dbReference type="Gene3D" id="3.30.910.20">
    <property type="entry name" value="Skp domain"/>
    <property type="match status" value="1"/>
</dbReference>
<keyword evidence="2 4" id="KW-0732">Signal</keyword>
<reference evidence="5 6" key="1">
    <citation type="submission" date="2016-02" db="EMBL/GenBank/DDBJ databases">
        <title>Complete genome sequencing and analysis of ATSB10, Dyella thiooxydans isolated from rhizosphere soil of sunflower (Helianthus annuus L.).</title>
        <authorList>
            <person name="Lee Y."/>
            <person name="Hwangbo K."/>
            <person name="Chung H."/>
            <person name="Yoo J."/>
            <person name="Kim K.Y."/>
            <person name="Sa T.M."/>
            <person name="Um Y."/>
            <person name="Madhaiyan M."/>
        </authorList>
    </citation>
    <scope>NUCLEOTIDE SEQUENCE [LARGE SCALE GENOMIC DNA]</scope>
    <source>
        <strain evidence="5 6">ATSB10</strain>
    </source>
</reference>
<dbReference type="InterPro" id="IPR024930">
    <property type="entry name" value="Skp_dom_sf"/>
</dbReference>
<dbReference type="PANTHER" id="PTHR35089">
    <property type="entry name" value="CHAPERONE PROTEIN SKP"/>
    <property type="match status" value="1"/>
</dbReference>
<dbReference type="GO" id="GO:0050821">
    <property type="term" value="P:protein stabilization"/>
    <property type="evidence" value="ECO:0007669"/>
    <property type="project" value="TreeGrafter"/>
</dbReference>
<evidence type="ECO:0000256" key="4">
    <source>
        <dbReference type="SAM" id="SignalP"/>
    </source>
</evidence>
<evidence type="ECO:0000313" key="5">
    <source>
        <dbReference type="EMBL" id="AND70942.1"/>
    </source>
</evidence>
<accession>A0A160N5Q2</accession>
<evidence type="ECO:0000256" key="2">
    <source>
        <dbReference type="ARBA" id="ARBA00022729"/>
    </source>
</evidence>